<keyword evidence="2" id="KW-0067">ATP-binding</keyword>
<dbReference type="GO" id="GO:0005524">
    <property type="term" value="F:ATP binding"/>
    <property type="evidence" value="ECO:0007669"/>
    <property type="project" value="UniProtKB-KW"/>
</dbReference>
<dbReference type="InterPro" id="IPR025943">
    <property type="entry name" value="Sigma_54_int_dom_ATP-bd_2"/>
</dbReference>
<dbReference type="CDD" id="cd00130">
    <property type="entry name" value="PAS"/>
    <property type="match status" value="1"/>
</dbReference>
<keyword evidence="9" id="KW-1185">Reference proteome</keyword>
<evidence type="ECO:0000259" key="7">
    <source>
        <dbReference type="PROSITE" id="PS50112"/>
    </source>
</evidence>
<evidence type="ECO:0000313" key="9">
    <source>
        <dbReference type="Proteomes" id="UP000440004"/>
    </source>
</evidence>
<dbReference type="InterPro" id="IPR002078">
    <property type="entry name" value="Sigma_54_int"/>
</dbReference>
<dbReference type="Proteomes" id="UP000440004">
    <property type="component" value="Unassembled WGS sequence"/>
</dbReference>
<dbReference type="PROSITE" id="PS00675">
    <property type="entry name" value="SIGMA54_INTERACT_1"/>
    <property type="match status" value="1"/>
</dbReference>
<evidence type="ECO:0000256" key="3">
    <source>
        <dbReference type="ARBA" id="ARBA00023015"/>
    </source>
</evidence>
<dbReference type="PROSITE" id="PS50112">
    <property type="entry name" value="PAS"/>
    <property type="match status" value="1"/>
</dbReference>
<keyword evidence="1" id="KW-0547">Nucleotide-binding</keyword>
<dbReference type="SUPFAM" id="SSF55785">
    <property type="entry name" value="PYP-like sensor domain (PAS domain)"/>
    <property type="match status" value="1"/>
</dbReference>
<dbReference type="Pfam" id="PF25601">
    <property type="entry name" value="AAA_lid_14"/>
    <property type="match status" value="1"/>
</dbReference>
<dbReference type="SMART" id="SM00091">
    <property type="entry name" value="PAS"/>
    <property type="match status" value="1"/>
</dbReference>
<feature type="domain" description="Sigma-54 factor interaction" evidence="6">
    <location>
        <begin position="326"/>
        <end position="556"/>
    </location>
</feature>
<dbReference type="SMART" id="SM00382">
    <property type="entry name" value="AAA"/>
    <property type="match status" value="1"/>
</dbReference>
<dbReference type="InterPro" id="IPR003018">
    <property type="entry name" value="GAF"/>
</dbReference>
<feature type="domain" description="PAS" evidence="7">
    <location>
        <begin position="197"/>
        <end position="248"/>
    </location>
</feature>
<dbReference type="GO" id="GO:0043565">
    <property type="term" value="F:sequence-specific DNA binding"/>
    <property type="evidence" value="ECO:0007669"/>
    <property type="project" value="InterPro"/>
</dbReference>
<dbReference type="PANTHER" id="PTHR32071">
    <property type="entry name" value="TRANSCRIPTIONAL REGULATORY PROTEIN"/>
    <property type="match status" value="1"/>
</dbReference>
<dbReference type="InterPro" id="IPR003593">
    <property type="entry name" value="AAA+_ATPase"/>
</dbReference>
<dbReference type="PROSITE" id="PS00676">
    <property type="entry name" value="SIGMA54_INTERACT_2"/>
    <property type="match status" value="1"/>
</dbReference>
<dbReference type="SUPFAM" id="SSF52540">
    <property type="entry name" value="P-loop containing nucleoside triphosphate hydrolases"/>
    <property type="match status" value="1"/>
</dbReference>
<dbReference type="PROSITE" id="PS50045">
    <property type="entry name" value="SIGMA54_INTERACT_4"/>
    <property type="match status" value="1"/>
</dbReference>
<dbReference type="PANTHER" id="PTHR32071:SF57">
    <property type="entry name" value="C4-DICARBOXYLATE TRANSPORT TRANSCRIPTIONAL REGULATORY PROTEIN DCTD"/>
    <property type="match status" value="1"/>
</dbReference>
<keyword evidence="3" id="KW-0805">Transcription regulation</keyword>
<protein>
    <submittedName>
        <fullName evidence="8">PAS domain-containing protein</fullName>
    </submittedName>
</protein>
<dbReference type="GO" id="GO:0006355">
    <property type="term" value="P:regulation of DNA-templated transcription"/>
    <property type="evidence" value="ECO:0007669"/>
    <property type="project" value="InterPro"/>
</dbReference>
<dbReference type="InterPro" id="IPR027417">
    <property type="entry name" value="P-loop_NTPase"/>
</dbReference>
<keyword evidence="4" id="KW-0238">DNA-binding</keyword>
<evidence type="ECO:0000259" key="6">
    <source>
        <dbReference type="PROSITE" id="PS50045"/>
    </source>
</evidence>
<dbReference type="Gene3D" id="1.10.10.60">
    <property type="entry name" value="Homeodomain-like"/>
    <property type="match status" value="1"/>
</dbReference>
<dbReference type="AlphaFoldDB" id="A0A6A7KAX3"/>
<evidence type="ECO:0000313" key="8">
    <source>
        <dbReference type="EMBL" id="MPW26670.1"/>
    </source>
</evidence>
<evidence type="ECO:0000256" key="2">
    <source>
        <dbReference type="ARBA" id="ARBA00022840"/>
    </source>
</evidence>
<reference evidence="8 9" key="1">
    <citation type="submission" date="2019-10" db="EMBL/GenBank/DDBJ databases">
        <title>Alkalibaculum tamaniensis sp.nov., a new alkaliphilic acetogen, isolated on methoxylated aromatics from a mud volcano.</title>
        <authorList>
            <person name="Khomyakova M.A."/>
            <person name="Merkel A.Y."/>
            <person name="Bonch-Osmolovskaya E.A."/>
            <person name="Slobodkin A.I."/>
        </authorList>
    </citation>
    <scope>NUCLEOTIDE SEQUENCE [LARGE SCALE GENOMIC DNA]</scope>
    <source>
        <strain evidence="8 9">M08DMB</strain>
    </source>
</reference>
<sequence>MQEVTKGKEYIIASHKRCSLYRIDGEQKFSSKIIDQGELFEKFESKRELILTATPFMNQLYNFVKGSNFFAILTDEEGCVLSVIGDEIILSEAFDFKMVPGAYMDERNIGTNAMGTCLFEKKPLQISGNEHYIKVYHRWTCSAAPIRNAKGDIIGSLDLTGYSDNVHSHTLGMVVAASNAIEKTLETKHYVQELSISKIYNETILDSITHGIITTDLEGKIITVNHFAAQMFGYEDKIIKNKHISDLVKQWDNIKKRVVSKNSIIDEDVMVYSNKNKLQFNLSTYPILDKNKNLINIIYVFREIVKGRKLANKIMGHHAIYTFDKIMGEDDNFVRVINFAKKIAHSKSNVLITGDSGTGKELFAQAIHNYGGRSEEPFVAVNCGAIPRNLIESELFGYEAGAFTGAKTSGMPGKFEIADGGTIFLDEIGEMPIDLQTRLLRTIEEGTISRVGSVKDIVVSVRVIAATNKNLNSEVEKGNFRKDLFYRLNVLPLRLPSLNERRGDIELLIEFFMIRVTKRLNMKSVNISKKHMDLLKNYDWPGNVRELENFVELMVNNESFTENYFKDSITSNTSSKPKDCTVLECEDAILSLEEVEREYITKVLNNYNGNITISAKVLGIGRNTLYRKIEAYNIAVSQ</sequence>
<dbReference type="Gene3D" id="3.40.50.300">
    <property type="entry name" value="P-loop containing nucleotide triphosphate hydrolases"/>
    <property type="match status" value="1"/>
</dbReference>
<dbReference type="Gene3D" id="3.30.450.40">
    <property type="match status" value="1"/>
</dbReference>
<dbReference type="CDD" id="cd00009">
    <property type="entry name" value="AAA"/>
    <property type="match status" value="1"/>
</dbReference>
<dbReference type="EMBL" id="WHNX01000023">
    <property type="protein sequence ID" value="MPW26670.1"/>
    <property type="molecule type" value="Genomic_DNA"/>
</dbReference>
<evidence type="ECO:0000256" key="4">
    <source>
        <dbReference type="ARBA" id="ARBA00023125"/>
    </source>
</evidence>
<dbReference type="InterPro" id="IPR025944">
    <property type="entry name" value="Sigma_54_int_dom_CS"/>
</dbReference>
<dbReference type="PRINTS" id="PR01590">
    <property type="entry name" value="HTHFIS"/>
</dbReference>
<proteinExistence type="predicted"/>
<accession>A0A6A7KAX3</accession>
<dbReference type="PROSITE" id="PS00688">
    <property type="entry name" value="SIGMA54_INTERACT_3"/>
    <property type="match status" value="1"/>
</dbReference>
<dbReference type="InterPro" id="IPR000014">
    <property type="entry name" value="PAS"/>
</dbReference>
<organism evidence="8 9">
    <name type="scientific">Alkalibaculum sporogenes</name>
    <dbReference type="NCBI Taxonomy" id="2655001"/>
    <lineage>
        <taxon>Bacteria</taxon>
        <taxon>Bacillati</taxon>
        <taxon>Bacillota</taxon>
        <taxon>Clostridia</taxon>
        <taxon>Eubacteriales</taxon>
        <taxon>Eubacteriaceae</taxon>
        <taxon>Alkalibaculum</taxon>
    </lineage>
</organism>
<comment type="caution">
    <text evidence="8">The sequence shown here is derived from an EMBL/GenBank/DDBJ whole genome shotgun (WGS) entry which is preliminary data.</text>
</comment>
<dbReference type="InterPro" id="IPR035965">
    <property type="entry name" value="PAS-like_dom_sf"/>
</dbReference>
<dbReference type="InterPro" id="IPR009057">
    <property type="entry name" value="Homeodomain-like_sf"/>
</dbReference>
<dbReference type="Gene3D" id="1.10.8.60">
    <property type="match status" value="1"/>
</dbReference>
<keyword evidence="5" id="KW-0804">Transcription</keyword>
<dbReference type="InterPro" id="IPR058031">
    <property type="entry name" value="AAA_lid_NorR"/>
</dbReference>
<evidence type="ECO:0000256" key="5">
    <source>
        <dbReference type="ARBA" id="ARBA00023163"/>
    </source>
</evidence>
<dbReference type="Pfam" id="PF00158">
    <property type="entry name" value="Sigma54_activat"/>
    <property type="match status" value="1"/>
</dbReference>
<dbReference type="Pfam" id="PF13426">
    <property type="entry name" value="PAS_9"/>
    <property type="match status" value="1"/>
</dbReference>
<dbReference type="FunFam" id="3.40.50.300:FF:000006">
    <property type="entry name" value="DNA-binding transcriptional regulator NtrC"/>
    <property type="match status" value="1"/>
</dbReference>
<gene>
    <name evidence="8" type="ORF">GC105_12810</name>
</gene>
<dbReference type="NCBIfam" id="TIGR00229">
    <property type="entry name" value="sensory_box"/>
    <property type="match status" value="1"/>
</dbReference>
<dbReference type="InterPro" id="IPR025662">
    <property type="entry name" value="Sigma_54_int_dom_ATP-bd_1"/>
</dbReference>
<dbReference type="Pfam" id="PF02954">
    <property type="entry name" value="HTH_8"/>
    <property type="match status" value="1"/>
</dbReference>
<dbReference type="InterPro" id="IPR002197">
    <property type="entry name" value="HTH_Fis"/>
</dbReference>
<dbReference type="InterPro" id="IPR029016">
    <property type="entry name" value="GAF-like_dom_sf"/>
</dbReference>
<dbReference type="SUPFAM" id="SSF46689">
    <property type="entry name" value="Homeodomain-like"/>
    <property type="match status" value="1"/>
</dbReference>
<dbReference type="Gene3D" id="3.30.450.20">
    <property type="entry name" value="PAS domain"/>
    <property type="match status" value="1"/>
</dbReference>
<dbReference type="Pfam" id="PF01590">
    <property type="entry name" value="GAF"/>
    <property type="match status" value="1"/>
</dbReference>
<name>A0A6A7KAX3_9FIRM</name>
<evidence type="ECO:0000256" key="1">
    <source>
        <dbReference type="ARBA" id="ARBA00022741"/>
    </source>
</evidence>